<feature type="transmembrane region" description="Helical" evidence="16">
    <location>
        <begin position="708"/>
        <end position="727"/>
    </location>
</feature>
<accession>A0A7U3YMB5</accession>
<dbReference type="GO" id="GO:0005525">
    <property type="term" value="F:GTP binding"/>
    <property type="evidence" value="ECO:0007669"/>
    <property type="project" value="UniProtKB-KW"/>
</dbReference>
<dbReference type="EMBL" id="CP002364">
    <property type="protein sequence ID" value="ADW18004.1"/>
    <property type="molecule type" value="Genomic_DNA"/>
</dbReference>
<dbReference type="Pfam" id="PF07670">
    <property type="entry name" value="Gate"/>
    <property type="match status" value="2"/>
</dbReference>
<organism evidence="18 19">
    <name type="scientific">Desulfobulbus propionicus (strain ATCC 33891 / DSM 2032 / VKM B-1956 / 1pr3)</name>
    <dbReference type="NCBI Taxonomy" id="577650"/>
    <lineage>
        <taxon>Bacteria</taxon>
        <taxon>Pseudomonadati</taxon>
        <taxon>Thermodesulfobacteriota</taxon>
        <taxon>Desulfobulbia</taxon>
        <taxon>Desulfobulbales</taxon>
        <taxon>Desulfobulbaceae</taxon>
        <taxon>Desulfobulbus</taxon>
    </lineage>
</organism>
<keyword evidence="7 14" id="KW-0547">Nucleotide-binding</keyword>
<keyword evidence="3" id="KW-1003">Cell membrane</keyword>
<dbReference type="InterPro" id="IPR011642">
    <property type="entry name" value="Gate_dom"/>
</dbReference>
<feature type="binding site" evidence="15">
    <location>
        <position position="21"/>
    </location>
    <ligand>
        <name>Mg(2+)</name>
        <dbReference type="ChEBI" id="CHEBI:18420"/>
        <label>2</label>
    </ligand>
</feature>
<evidence type="ECO:0000313" key="18">
    <source>
        <dbReference type="EMBL" id="ADW18004.1"/>
    </source>
</evidence>
<dbReference type="NCBIfam" id="TIGR00231">
    <property type="entry name" value="small_GTP"/>
    <property type="match status" value="1"/>
</dbReference>
<keyword evidence="2 16" id="KW-0813">Transport</keyword>
<dbReference type="InterPro" id="IPR050860">
    <property type="entry name" value="FeoB_GTPase"/>
</dbReference>
<evidence type="ECO:0000256" key="16">
    <source>
        <dbReference type="RuleBase" id="RU362098"/>
    </source>
</evidence>
<feature type="transmembrane region" description="Helical" evidence="16">
    <location>
        <begin position="680"/>
        <end position="701"/>
    </location>
</feature>
<dbReference type="FunFam" id="3.40.50.300:FF:000426">
    <property type="entry name" value="Ferrous iron transport protein B"/>
    <property type="match status" value="1"/>
</dbReference>
<evidence type="ECO:0000256" key="7">
    <source>
        <dbReference type="ARBA" id="ARBA00022741"/>
    </source>
</evidence>
<feature type="binding site" evidence="14">
    <location>
        <begin position="10"/>
        <end position="17"/>
    </location>
    <ligand>
        <name>GTP</name>
        <dbReference type="ChEBI" id="CHEBI:37565"/>
        <label>1</label>
    </ligand>
</feature>
<feature type="binding site" evidence="14">
    <location>
        <begin position="56"/>
        <end position="59"/>
    </location>
    <ligand>
        <name>GTP</name>
        <dbReference type="ChEBI" id="CHEBI:37565"/>
        <label>3</label>
    </ligand>
</feature>
<dbReference type="NCBIfam" id="NF007105">
    <property type="entry name" value="PRK09554.1"/>
    <property type="match status" value="1"/>
</dbReference>
<dbReference type="Gene3D" id="3.40.50.300">
    <property type="entry name" value="P-loop containing nucleotide triphosphate hydrolases"/>
    <property type="match status" value="1"/>
</dbReference>
<dbReference type="SUPFAM" id="SSF52540">
    <property type="entry name" value="P-loop containing nucleoside triphosphate hydrolases"/>
    <property type="match status" value="1"/>
</dbReference>
<evidence type="ECO:0000256" key="10">
    <source>
        <dbReference type="ARBA" id="ARBA00023065"/>
    </source>
</evidence>
<dbReference type="InterPro" id="IPR003373">
    <property type="entry name" value="Fe2_transport_prot-B"/>
</dbReference>
<keyword evidence="6 16" id="KW-0812">Transmembrane</keyword>
<dbReference type="InterPro" id="IPR027417">
    <property type="entry name" value="P-loop_NTPase"/>
</dbReference>
<gene>
    <name evidence="18" type="ordered locus">Despr_1856</name>
</gene>
<dbReference type="PRINTS" id="PR00326">
    <property type="entry name" value="GTP1OBG"/>
</dbReference>
<feature type="transmembrane region" description="Helical" evidence="16">
    <location>
        <begin position="338"/>
        <end position="371"/>
    </location>
</feature>
<dbReference type="Proteomes" id="UP000006365">
    <property type="component" value="Chromosome"/>
</dbReference>
<feature type="binding site" evidence="14">
    <location>
        <begin position="116"/>
        <end position="119"/>
    </location>
    <ligand>
        <name>GTP</name>
        <dbReference type="ChEBI" id="CHEBI:37565"/>
        <label>4</label>
    </ligand>
</feature>
<evidence type="ECO:0000313" key="19">
    <source>
        <dbReference type="Proteomes" id="UP000006365"/>
    </source>
</evidence>
<proteinExistence type="inferred from homology"/>
<evidence type="ECO:0000256" key="5">
    <source>
        <dbReference type="ARBA" id="ARBA00022519"/>
    </source>
</evidence>
<name>A0A7U3YMB5_DESPD</name>
<evidence type="ECO:0000259" key="17">
    <source>
        <dbReference type="PROSITE" id="PS51711"/>
    </source>
</evidence>
<feature type="binding site" evidence="15">
    <location>
        <position position="25"/>
    </location>
    <ligand>
        <name>Mg(2+)</name>
        <dbReference type="ChEBI" id="CHEBI:18420"/>
        <label>2</label>
    </ligand>
</feature>
<comment type="function">
    <text evidence="16">Probable transporter of a GTP-driven Fe(2+) uptake system.</text>
</comment>
<dbReference type="InterPro" id="IPR005225">
    <property type="entry name" value="Small_GTP-bd"/>
</dbReference>
<keyword evidence="8 16" id="KW-1133">Transmembrane helix</keyword>
<evidence type="ECO:0000256" key="3">
    <source>
        <dbReference type="ARBA" id="ARBA00022475"/>
    </source>
</evidence>
<dbReference type="Gene3D" id="1.10.287.1770">
    <property type="match status" value="1"/>
</dbReference>
<dbReference type="Pfam" id="PF07664">
    <property type="entry name" value="FeoB_C"/>
    <property type="match status" value="1"/>
</dbReference>
<dbReference type="InterPro" id="IPR006073">
    <property type="entry name" value="GTP-bd"/>
</dbReference>
<comment type="similarity">
    <text evidence="16">Belongs to the TRAFAC class TrmE-Era-EngA-EngB-Septin-like GTPase superfamily. FeoB GTPase (TC 9.A.8) family.</text>
</comment>
<keyword evidence="11 14" id="KW-0342">GTP-binding</keyword>
<evidence type="ECO:0000256" key="12">
    <source>
        <dbReference type="ARBA" id="ARBA00023136"/>
    </source>
</evidence>
<evidence type="ECO:0000256" key="1">
    <source>
        <dbReference type="ARBA" id="ARBA00004429"/>
    </source>
</evidence>
<dbReference type="InterPro" id="IPR030389">
    <property type="entry name" value="G_FEOB_dom"/>
</dbReference>
<dbReference type="NCBIfam" id="TIGR00437">
    <property type="entry name" value="feoB"/>
    <property type="match status" value="1"/>
</dbReference>
<evidence type="ECO:0000256" key="13">
    <source>
        <dbReference type="NCBIfam" id="TIGR00437"/>
    </source>
</evidence>
<dbReference type="InterPro" id="IPR041069">
    <property type="entry name" value="FeoB_Cyto"/>
</dbReference>
<dbReference type="InterPro" id="IPR011640">
    <property type="entry name" value="Fe2_transport_prot_B_C"/>
</dbReference>
<evidence type="ECO:0000256" key="4">
    <source>
        <dbReference type="ARBA" id="ARBA00022496"/>
    </source>
</evidence>
<evidence type="ECO:0000256" key="8">
    <source>
        <dbReference type="ARBA" id="ARBA00022989"/>
    </source>
</evidence>
<keyword evidence="9 16" id="KW-0408">Iron</keyword>
<evidence type="ECO:0000256" key="6">
    <source>
        <dbReference type="ARBA" id="ARBA00022692"/>
    </source>
</evidence>
<keyword evidence="19" id="KW-1185">Reference proteome</keyword>
<feature type="transmembrane region" description="Helical" evidence="16">
    <location>
        <begin position="458"/>
        <end position="477"/>
    </location>
</feature>
<feature type="domain" description="FeoB-type G" evidence="17">
    <location>
        <begin position="3"/>
        <end position="165"/>
    </location>
</feature>
<dbReference type="PROSITE" id="PS51711">
    <property type="entry name" value="G_FEOB"/>
    <property type="match status" value="1"/>
</dbReference>
<feature type="transmembrane region" description="Helical" evidence="16">
    <location>
        <begin position="432"/>
        <end position="451"/>
    </location>
</feature>
<dbReference type="CDD" id="cd01879">
    <property type="entry name" value="FeoB"/>
    <property type="match status" value="1"/>
</dbReference>
<keyword evidence="5" id="KW-0997">Cell inner membrane</keyword>
<dbReference type="PANTHER" id="PTHR43185:SF1">
    <property type="entry name" value="FE(2+) TRANSPORTER FEOB"/>
    <property type="match status" value="1"/>
</dbReference>
<feature type="transmembrane region" description="Helical" evidence="16">
    <location>
        <begin position="739"/>
        <end position="761"/>
    </location>
</feature>
<dbReference type="RefSeq" id="WP_015724544.1">
    <property type="nucleotide sequence ID" value="NC_014972.1"/>
</dbReference>
<dbReference type="Pfam" id="PF02421">
    <property type="entry name" value="FeoB_N"/>
    <property type="match status" value="1"/>
</dbReference>
<dbReference type="GO" id="GO:0046872">
    <property type="term" value="F:metal ion binding"/>
    <property type="evidence" value="ECO:0007669"/>
    <property type="project" value="UniProtKB-KW"/>
</dbReference>
<dbReference type="AlphaFoldDB" id="A0A7U3YMB5"/>
<evidence type="ECO:0000256" key="9">
    <source>
        <dbReference type="ARBA" id="ARBA00023004"/>
    </source>
</evidence>
<feature type="transmembrane region" description="Helical" evidence="16">
    <location>
        <begin position="391"/>
        <end position="412"/>
    </location>
</feature>
<evidence type="ECO:0000256" key="14">
    <source>
        <dbReference type="PIRSR" id="PIRSR603373-1"/>
    </source>
</evidence>
<dbReference type="GO" id="GO:0005886">
    <property type="term" value="C:plasma membrane"/>
    <property type="evidence" value="ECO:0007669"/>
    <property type="project" value="UniProtKB-SubCell"/>
</dbReference>
<keyword evidence="12 16" id="KW-0472">Membrane</keyword>
<feature type="binding site" evidence="15">
    <location>
        <position position="24"/>
    </location>
    <ligand>
        <name>Mg(2+)</name>
        <dbReference type="ChEBI" id="CHEBI:18420"/>
        <label>2</label>
    </ligand>
</feature>
<dbReference type="GO" id="GO:0015093">
    <property type="term" value="F:ferrous iron transmembrane transporter activity"/>
    <property type="evidence" value="ECO:0007669"/>
    <property type="project" value="UniProtKB-UniRule"/>
</dbReference>
<evidence type="ECO:0000256" key="11">
    <source>
        <dbReference type="ARBA" id="ARBA00023134"/>
    </source>
</evidence>
<evidence type="ECO:0000256" key="2">
    <source>
        <dbReference type="ARBA" id="ARBA00022448"/>
    </source>
</evidence>
<keyword evidence="10" id="KW-0406">Ion transport</keyword>
<protein>
    <recommendedName>
        <fullName evidence="13 16">Ferrous iron transport protein B</fullName>
    </recommendedName>
</protein>
<keyword evidence="15" id="KW-0479">Metal-binding</keyword>
<keyword evidence="15" id="KW-0460">Magnesium</keyword>
<dbReference type="Pfam" id="PF17910">
    <property type="entry name" value="FeoB_Cyto"/>
    <property type="match status" value="1"/>
</dbReference>
<dbReference type="KEGG" id="dpr:Despr_1856"/>
<reference evidence="18 19" key="1">
    <citation type="journal article" date="2011" name="Stand. Genomic Sci.">
        <title>Complete genome sequence of Desulfobulbus propionicus type strain (1pr3).</title>
        <authorList>
            <person name="Pagani I."/>
            <person name="Lapidus A."/>
            <person name="Nolan M."/>
            <person name="Lucas S."/>
            <person name="Hammon N."/>
            <person name="Deshpande S."/>
            <person name="Cheng J.F."/>
            <person name="Chertkov O."/>
            <person name="Davenport K."/>
            <person name="Tapia R."/>
            <person name="Han C."/>
            <person name="Goodwin L."/>
            <person name="Pitluck S."/>
            <person name="Liolios K."/>
            <person name="Mavromatis K."/>
            <person name="Ivanova N."/>
            <person name="Mikhailova N."/>
            <person name="Pati A."/>
            <person name="Chen A."/>
            <person name="Palaniappan K."/>
            <person name="Land M."/>
            <person name="Hauser L."/>
            <person name="Chang Y.J."/>
            <person name="Jeffries C.D."/>
            <person name="Detter J.C."/>
            <person name="Brambilla E."/>
            <person name="Kannan K.P."/>
            <person name="Djao O.D."/>
            <person name="Rohde M."/>
            <person name="Pukall R."/>
            <person name="Spring S."/>
            <person name="Goker M."/>
            <person name="Sikorski J."/>
            <person name="Woyke T."/>
            <person name="Bristow J."/>
            <person name="Eisen J.A."/>
            <person name="Markowitz V."/>
            <person name="Hugenholtz P."/>
            <person name="Kyrpides N.C."/>
            <person name="Klenk H.P."/>
        </authorList>
    </citation>
    <scope>NUCLEOTIDE SEQUENCE [LARGE SCALE GENOMIC DNA]</scope>
    <source>
        <strain evidence="19">ATCC 33891 / DSM 2032 / 1pr3</strain>
    </source>
</reference>
<feature type="transmembrane region" description="Helical" evidence="16">
    <location>
        <begin position="286"/>
        <end position="311"/>
    </location>
</feature>
<feature type="binding site" evidence="14">
    <location>
        <begin position="35"/>
        <end position="39"/>
    </location>
    <ligand>
        <name>GTP</name>
        <dbReference type="ChEBI" id="CHEBI:37565"/>
        <label>2</label>
    </ligand>
</feature>
<comment type="subcellular location">
    <subcellularLocation>
        <location evidence="1 16">Cell inner membrane</location>
        <topology evidence="1 16">Multi-pass membrane protein</topology>
    </subcellularLocation>
</comment>
<evidence type="ECO:0000256" key="15">
    <source>
        <dbReference type="PIRSR" id="PIRSR603373-2"/>
    </source>
</evidence>
<keyword evidence="4 16" id="KW-0410">Iron transport</keyword>
<sequence length="786" mass="85252">MNEMVIGVVGNPNCGKTTLFNCLTGAKQRVGNWPGVTVDRKSGSYRYGHCRVEVIDTPGIYSLAASSLDEKVTRNFILSREADLIVNIVDASNIERNLYLTCQLLDMRVPMLIALNMMDMVAERKLEIDIQGLAQRLGCPVVPLTASKDAGIDQLKAAIFETVANGTKPAAQVVYPAAVQEARERLAANLQDLCAVRKIDPHWLALKLLEGDEQPVEHLTLGAVLTEMIAETRRAIERQEDEEIDIVIASGRYGFVSWLVQDLVRKGGQLTATLSDRIDRVVLSRVFGIPIFLGAMYLMFMFTINLGGAFIDFFDQLAGTLFVDGFAELLTHWHAPEWLIAILATGVGGGVQTMATFIPPIGFMFLCLSFLEDSGYMARAAFVMDRFMRFIGLPGKAFVPMLVGFGCNVPAIMATRTLENERDRTLTVMMNPFMSCGARLPVYALFAAAFFPAGGQNLVFLLYLVGIGCAVLTGLVLKNTLLRGEVTPFVMEMPPYHLPTVRSVLLRAYDRLTTFLFKAGKVLIPVIMVLSFLNSLGTDGSFGNEDTEQSTLARVSKVITPALKPLGVSEENWPAMVGIFTGIFAKEAVVGTLDALYAGIDRQAVKGEEASDEAFDFWGGIGGAFATIPENLLGVVDTLTDPLGISVGDLSDAATAAEEQEVSVATFGSMVTLFGSQSAAFSYLLFILLYFPCSAAIAAVYRETHLAWTAFAGFWTTFLAYLASTLFYQAVNFTAHPGYSLLIIGTDLGAFAGVVLVLKYLGTARRAHRQMVGAEIPASANLGAGR</sequence>
<dbReference type="PANTHER" id="PTHR43185">
    <property type="entry name" value="FERROUS IRON TRANSPORT PROTEIN B"/>
    <property type="match status" value="1"/>
</dbReference>